<dbReference type="PROSITE" id="PS50188">
    <property type="entry name" value="B302_SPRY"/>
    <property type="match status" value="1"/>
</dbReference>
<dbReference type="AlphaFoldDB" id="A0A914HEL9"/>
<dbReference type="SUPFAM" id="SSF49899">
    <property type="entry name" value="Concanavalin A-like lectins/glucanases"/>
    <property type="match status" value="1"/>
</dbReference>
<dbReference type="Gene3D" id="2.60.120.920">
    <property type="match status" value="1"/>
</dbReference>
<dbReference type="Pfam" id="PF00622">
    <property type="entry name" value="SPRY"/>
    <property type="match status" value="1"/>
</dbReference>
<feature type="domain" description="B30.2/SPRY" evidence="1">
    <location>
        <begin position="43"/>
        <end position="222"/>
    </location>
</feature>
<dbReference type="InterPro" id="IPR013320">
    <property type="entry name" value="ConA-like_dom_sf"/>
</dbReference>
<dbReference type="InterPro" id="IPR044736">
    <property type="entry name" value="Gid1/RanBPM/SPLA_SPRY"/>
</dbReference>
<dbReference type="InterPro" id="IPR043136">
    <property type="entry name" value="B30.2/SPRY_sf"/>
</dbReference>
<evidence type="ECO:0000313" key="3">
    <source>
        <dbReference type="WBParaSite" id="Gr19_v10_g16809.t1"/>
    </source>
</evidence>
<keyword evidence="2" id="KW-1185">Reference proteome</keyword>
<accession>A0A914HEL9</accession>
<evidence type="ECO:0000259" key="1">
    <source>
        <dbReference type="PROSITE" id="PS50188"/>
    </source>
</evidence>
<protein>
    <submittedName>
        <fullName evidence="3">B30.2/SPRY domain-containing protein</fullName>
    </submittedName>
</protein>
<dbReference type="SMART" id="SM00449">
    <property type="entry name" value="SPRY"/>
    <property type="match status" value="1"/>
</dbReference>
<organism evidence="2 3">
    <name type="scientific">Globodera rostochiensis</name>
    <name type="common">Golden nematode worm</name>
    <name type="synonym">Heterodera rostochiensis</name>
    <dbReference type="NCBI Taxonomy" id="31243"/>
    <lineage>
        <taxon>Eukaryota</taxon>
        <taxon>Metazoa</taxon>
        <taxon>Ecdysozoa</taxon>
        <taxon>Nematoda</taxon>
        <taxon>Chromadorea</taxon>
        <taxon>Rhabditida</taxon>
        <taxon>Tylenchina</taxon>
        <taxon>Tylenchomorpha</taxon>
        <taxon>Tylenchoidea</taxon>
        <taxon>Heteroderidae</taxon>
        <taxon>Heteroderinae</taxon>
        <taxon>Globodera</taxon>
    </lineage>
</organism>
<proteinExistence type="predicted"/>
<dbReference type="CDD" id="cd12885">
    <property type="entry name" value="SPRY_RanBP_like"/>
    <property type="match status" value="1"/>
</dbReference>
<dbReference type="Proteomes" id="UP000887572">
    <property type="component" value="Unplaced"/>
</dbReference>
<sequence length="237" mass="26917">MSNPGASNENDSQIKRRWLPRELQCEIVRALPFHSSRRMLLVSGPIATNCVESVRKQKQKFENRWDPTACHAGLTLIEPERLMVKFNGNHREVLRYVFAERPIPKNGIFYFEMNILNDKSGAAIGLAPLNNFNGMYAFRSRDCFGRSAAASRWPNQRPTFDAGDVIGCGVNLATRQRIYTRDGERLDTTNLFVPDSADDLFPFVMLSKRGDKIEANFGPNFSFNIAEVINRFYGISS</sequence>
<name>A0A914HEL9_GLORO</name>
<evidence type="ECO:0000313" key="2">
    <source>
        <dbReference type="Proteomes" id="UP000887572"/>
    </source>
</evidence>
<dbReference type="InterPro" id="IPR003877">
    <property type="entry name" value="SPRY_dom"/>
</dbReference>
<dbReference type="InterPro" id="IPR001870">
    <property type="entry name" value="B30.2/SPRY"/>
</dbReference>
<reference evidence="3" key="1">
    <citation type="submission" date="2022-11" db="UniProtKB">
        <authorList>
            <consortium name="WormBaseParasite"/>
        </authorList>
    </citation>
    <scope>IDENTIFICATION</scope>
</reference>
<dbReference type="WBParaSite" id="Gr19_v10_g16809.t1">
    <property type="protein sequence ID" value="Gr19_v10_g16809.t1"/>
    <property type="gene ID" value="Gr19_v10_g16809"/>
</dbReference>